<feature type="transmembrane region" description="Helical" evidence="1">
    <location>
        <begin position="153"/>
        <end position="173"/>
    </location>
</feature>
<feature type="transmembrane region" description="Helical" evidence="1">
    <location>
        <begin position="327"/>
        <end position="351"/>
    </location>
</feature>
<feature type="transmembrane region" description="Helical" evidence="1">
    <location>
        <begin position="21"/>
        <end position="40"/>
    </location>
</feature>
<dbReference type="AlphaFoldDB" id="A0A5C8J5Y3"/>
<dbReference type="RefSeq" id="WP_147923453.1">
    <property type="nucleotide sequence ID" value="NZ_VRTY01000097.1"/>
</dbReference>
<feature type="transmembrane region" description="Helical" evidence="1">
    <location>
        <begin position="295"/>
        <end position="315"/>
    </location>
</feature>
<dbReference type="OrthoDB" id="2827525at2"/>
<comment type="caution">
    <text evidence="2">The sequence shown here is derived from an EMBL/GenBank/DDBJ whole genome shotgun (WGS) entry which is preliminary data.</text>
</comment>
<feature type="transmembrane region" description="Helical" evidence="1">
    <location>
        <begin position="193"/>
        <end position="214"/>
    </location>
</feature>
<dbReference type="Proteomes" id="UP000321926">
    <property type="component" value="Unassembled WGS sequence"/>
</dbReference>
<evidence type="ECO:0000313" key="3">
    <source>
        <dbReference type="Proteomes" id="UP000321926"/>
    </source>
</evidence>
<organism evidence="2 3">
    <name type="scientific">Pontibacter qinzhouensis</name>
    <dbReference type="NCBI Taxonomy" id="2603253"/>
    <lineage>
        <taxon>Bacteria</taxon>
        <taxon>Pseudomonadati</taxon>
        <taxon>Bacteroidota</taxon>
        <taxon>Cytophagia</taxon>
        <taxon>Cytophagales</taxon>
        <taxon>Hymenobacteraceae</taxon>
        <taxon>Pontibacter</taxon>
    </lineage>
</organism>
<feature type="transmembrane region" description="Helical" evidence="1">
    <location>
        <begin position="396"/>
        <end position="416"/>
    </location>
</feature>
<evidence type="ECO:0000313" key="2">
    <source>
        <dbReference type="EMBL" id="TXK32808.1"/>
    </source>
</evidence>
<keyword evidence="1" id="KW-1133">Transmembrane helix</keyword>
<feature type="transmembrane region" description="Helical" evidence="1">
    <location>
        <begin position="60"/>
        <end position="78"/>
    </location>
</feature>
<feature type="transmembrane region" description="Helical" evidence="1">
    <location>
        <begin position="90"/>
        <end position="108"/>
    </location>
</feature>
<feature type="transmembrane region" description="Helical" evidence="1">
    <location>
        <begin position="363"/>
        <end position="390"/>
    </location>
</feature>
<evidence type="ECO:0008006" key="4">
    <source>
        <dbReference type="Google" id="ProtNLM"/>
    </source>
</evidence>
<sequence>MYKLKTLGSSTKQWHSTLVRTRIALGYFVLVGALGLLLRWQVVGPIEGLNYKNFLHAHSHVALLGWLYCALFAALLYVFPPASEAKSKSFKRQFLITQVAVNGMLFSFPVQGYALFSIIFSTLHILLSYWFAWSFWRHVKEDQYLWQKHGISLNFIGLSLLFMVLSSIGPWAMGPIMATGGAGGKLYYSAIYFYLHFQYNGWFAFAVLGLFFWLLDHKGIGYQKVLAMRVLWLLGVACVPAVILSFLWIKPAAVWYWVSGAGAVLQVVALVYFLKLLWQIRAELMQRFANWVQGLFGMALFCLSVKLMMQLVSAFPAMADLAYQIRYFIIGYLHLSLLGFASMFLVGFFLEQKLYQLKWLAKLGLGFLVLFFVVTEALLFLQGTLLWLQLPTLPDFNLIMFVTSIGMPLGLLLFFFSQPGLSKTARKPAL</sequence>
<accession>A0A5C8J5Y3</accession>
<protein>
    <recommendedName>
        <fullName evidence="4">Cytochrome C oxidase subunit I</fullName>
    </recommendedName>
</protein>
<keyword evidence="1" id="KW-0812">Transmembrane</keyword>
<dbReference type="Gene3D" id="1.20.210.10">
    <property type="entry name" value="Cytochrome c oxidase-like, subunit I domain"/>
    <property type="match status" value="1"/>
</dbReference>
<feature type="transmembrane region" description="Helical" evidence="1">
    <location>
        <begin position="254"/>
        <end position="274"/>
    </location>
</feature>
<feature type="transmembrane region" description="Helical" evidence="1">
    <location>
        <begin position="226"/>
        <end position="248"/>
    </location>
</feature>
<keyword evidence="1" id="KW-0472">Membrane</keyword>
<name>A0A5C8J5Y3_9BACT</name>
<evidence type="ECO:0000256" key="1">
    <source>
        <dbReference type="SAM" id="Phobius"/>
    </source>
</evidence>
<dbReference type="InterPro" id="IPR036927">
    <property type="entry name" value="Cyt_c_oxase-like_su1_sf"/>
</dbReference>
<gene>
    <name evidence="2" type="ORF">FVR03_19525</name>
</gene>
<feature type="transmembrane region" description="Helical" evidence="1">
    <location>
        <begin position="114"/>
        <end position="132"/>
    </location>
</feature>
<proteinExistence type="predicted"/>
<reference evidence="2 3" key="1">
    <citation type="submission" date="2019-08" db="EMBL/GenBank/DDBJ databases">
        <authorList>
            <person name="Shi S."/>
        </authorList>
    </citation>
    <scope>NUCLEOTIDE SEQUENCE [LARGE SCALE GENOMIC DNA]</scope>
    <source>
        <strain evidence="2 3">GY10130</strain>
    </source>
</reference>
<keyword evidence="3" id="KW-1185">Reference proteome</keyword>
<dbReference type="EMBL" id="VRTY01000097">
    <property type="protein sequence ID" value="TXK32808.1"/>
    <property type="molecule type" value="Genomic_DNA"/>
</dbReference>